<gene>
    <name evidence="1" type="ORF">UMC4404_06681</name>
</gene>
<dbReference type="EMBL" id="CDNY01000003">
    <property type="protein sequence ID" value="CEO32688.1"/>
    <property type="molecule type" value="Genomic_DNA"/>
</dbReference>
<dbReference type="Proteomes" id="UP000049685">
    <property type="component" value="Unassembled WGS sequence"/>
</dbReference>
<evidence type="ECO:0000313" key="2">
    <source>
        <dbReference type="Proteomes" id="UP000049685"/>
    </source>
</evidence>
<proteinExistence type="predicted"/>
<dbReference type="AlphaFoldDB" id="A0A9P1P8Z5"/>
<dbReference type="RefSeq" id="WP_057557581.1">
    <property type="nucleotide sequence ID" value="NZ_CDNY01000003.1"/>
</dbReference>
<reference evidence="2" key="1">
    <citation type="submission" date="2015-01" db="EMBL/GenBank/DDBJ databases">
        <authorList>
            <person name="Aslett A.Martin."/>
            <person name="De Silva Nishadi"/>
        </authorList>
    </citation>
    <scope>NUCLEOTIDE SEQUENCE [LARGE SCALE GENOMIC DNA]</scope>
    <source>
        <strain evidence="2">UMC4404</strain>
    </source>
</reference>
<protein>
    <submittedName>
        <fullName evidence="1">Uncharacterized protein</fullName>
    </submittedName>
</protein>
<organism evidence="1 2">
    <name type="scientific">Paraclostridium sordellii</name>
    <name type="common">Clostridium sordellii</name>
    <dbReference type="NCBI Taxonomy" id="1505"/>
    <lineage>
        <taxon>Bacteria</taxon>
        <taxon>Bacillati</taxon>
        <taxon>Bacillota</taxon>
        <taxon>Clostridia</taxon>
        <taxon>Peptostreptococcales</taxon>
        <taxon>Peptostreptococcaceae</taxon>
        <taxon>Paraclostridium</taxon>
    </lineage>
</organism>
<comment type="caution">
    <text evidence="1">The sequence shown here is derived from an EMBL/GenBank/DDBJ whole genome shotgun (WGS) entry which is preliminary data.</text>
</comment>
<sequence>MKYRGAIICIGIVILTIIFSAKNKDDCKDVQTNNDFQSNIEENYYGLNEDNLNNNQDKYEPISECTNLNETLHKNLEKYVGINKEGTYNKVIKILNQNDFYYGHKQYDNDNNYEYELFRNKNNTEVYLIKWEQDILTDIKHFPNVDGFTNYDYANKSLIKVQ</sequence>
<evidence type="ECO:0000313" key="1">
    <source>
        <dbReference type="EMBL" id="CEO32688.1"/>
    </source>
</evidence>
<name>A0A9P1P8Z5_PARSO</name>
<accession>A0A9P1P8Z5</accession>